<name>A0A2T0LDX8_9BACL</name>
<dbReference type="GO" id="GO:0016491">
    <property type="term" value="F:oxidoreductase activity"/>
    <property type="evidence" value="ECO:0007669"/>
    <property type="project" value="UniProtKB-KW"/>
</dbReference>
<dbReference type="SMART" id="SM00822">
    <property type="entry name" value="PKS_KR"/>
    <property type="match status" value="1"/>
</dbReference>
<dbReference type="Proteomes" id="UP000237797">
    <property type="component" value="Unassembled WGS sequence"/>
</dbReference>
<dbReference type="PIRSF" id="PIRSF000126">
    <property type="entry name" value="11-beta-HSD1"/>
    <property type="match status" value="1"/>
</dbReference>
<dbReference type="FunFam" id="3.40.50.720:FF:000084">
    <property type="entry name" value="Short-chain dehydrogenase reductase"/>
    <property type="match status" value="1"/>
</dbReference>
<dbReference type="OrthoDB" id="9775296at2"/>
<proteinExistence type="inferred from homology"/>
<dbReference type="EMBL" id="PVNE01000015">
    <property type="protein sequence ID" value="PRX40285.1"/>
    <property type="molecule type" value="Genomic_DNA"/>
</dbReference>
<dbReference type="PANTHER" id="PTHR44196:SF1">
    <property type="entry name" value="DEHYDROGENASE_REDUCTASE SDR FAMILY MEMBER 7B"/>
    <property type="match status" value="1"/>
</dbReference>
<evidence type="ECO:0000313" key="5">
    <source>
        <dbReference type="EMBL" id="PRX40285.1"/>
    </source>
</evidence>
<dbReference type="PRINTS" id="PR00081">
    <property type="entry name" value="GDHRDH"/>
</dbReference>
<keyword evidence="2" id="KW-0560">Oxidoreductase</keyword>
<keyword evidence="6" id="KW-1185">Reference proteome</keyword>
<evidence type="ECO:0000256" key="2">
    <source>
        <dbReference type="ARBA" id="ARBA00023002"/>
    </source>
</evidence>
<sequence length="275" mass="29958">MKERTVLVTGASSGIGKEIARLLARRGDFPVLVARRAEPLRELTEELGTGAAYPCDVTDGESVQALVEEVKQTRGRIDVLINNAGYGFFGGALDIPMSDYEGMLQTNYLGAVRMTRAVIPHMLEAGGGRIVNIASVAGLTGSPNLAAYSASKFALIGFSESLDLEYAPVIRVGVLCPGPVQTPFFRGEDPSRFFPAPIAKRLLDPKTVARHAIGLIDRPRVLVVPRTFAPALVFRVLFPRIYRKIAKKLYDQHFQRQKSGDPVAESSSTTIEKMK</sequence>
<dbReference type="SUPFAM" id="SSF51735">
    <property type="entry name" value="NAD(P)-binding Rossmann-fold domains"/>
    <property type="match status" value="1"/>
</dbReference>
<evidence type="ECO:0000256" key="3">
    <source>
        <dbReference type="RuleBase" id="RU000363"/>
    </source>
</evidence>
<dbReference type="InterPro" id="IPR057326">
    <property type="entry name" value="KR_dom"/>
</dbReference>
<evidence type="ECO:0000313" key="6">
    <source>
        <dbReference type="Proteomes" id="UP000237797"/>
    </source>
</evidence>
<dbReference type="PANTHER" id="PTHR44196">
    <property type="entry name" value="DEHYDROGENASE/REDUCTASE SDR FAMILY MEMBER 7B"/>
    <property type="match status" value="1"/>
</dbReference>
<protein>
    <recommendedName>
        <fullName evidence="4">Ketoreductase domain-containing protein</fullName>
    </recommendedName>
</protein>
<dbReference type="InterPro" id="IPR002347">
    <property type="entry name" value="SDR_fam"/>
</dbReference>
<comment type="caution">
    <text evidence="5">The sequence shown here is derived from an EMBL/GenBank/DDBJ whole genome shotgun (WGS) entry which is preliminary data.</text>
</comment>
<dbReference type="AlphaFoldDB" id="A0A2T0LDX8"/>
<organism evidence="5 6">
    <name type="scientific">Planifilum fimeticola</name>
    <dbReference type="NCBI Taxonomy" id="201975"/>
    <lineage>
        <taxon>Bacteria</taxon>
        <taxon>Bacillati</taxon>
        <taxon>Bacillota</taxon>
        <taxon>Bacilli</taxon>
        <taxon>Bacillales</taxon>
        <taxon>Thermoactinomycetaceae</taxon>
        <taxon>Planifilum</taxon>
    </lineage>
</organism>
<dbReference type="CDD" id="cd05233">
    <property type="entry name" value="SDR_c"/>
    <property type="match status" value="1"/>
</dbReference>
<evidence type="ECO:0000259" key="4">
    <source>
        <dbReference type="SMART" id="SM00822"/>
    </source>
</evidence>
<gene>
    <name evidence="5" type="ORF">CLV97_11582</name>
</gene>
<dbReference type="GO" id="GO:0016020">
    <property type="term" value="C:membrane"/>
    <property type="evidence" value="ECO:0007669"/>
    <property type="project" value="TreeGrafter"/>
</dbReference>
<reference evidence="5 6" key="1">
    <citation type="submission" date="2018-03" db="EMBL/GenBank/DDBJ databases">
        <title>Genomic Encyclopedia of Archaeal and Bacterial Type Strains, Phase II (KMG-II): from individual species to whole genera.</title>
        <authorList>
            <person name="Goeker M."/>
        </authorList>
    </citation>
    <scope>NUCLEOTIDE SEQUENCE [LARGE SCALE GENOMIC DNA]</scope>
    <source>
        <strain evidence="5 6">DSM 44946</strain>
    </source>
</reference>
<dbReference type="RefSeq" id="WP_106345475.1">
    <property type="nucleotide sequence ID" value="NZ_PVNE01000015.1"/>
</dbReference>
<comment type="similarity">
    <text evidence="1 3">Belongs to the short-chain dehydrogenases/reductases (SDR) family.</text>
</comment>
<dbReference type="Pfam" id="PF00106">
    <property type="entry name" value="adh_short"/>
    <property type="match status" value="1"/>
</dbReference>
<dbReference type="InterPro" id="IPR036291">
    <property type="entry name" value="NAD(P)-bd_dom_sf"/>
</dbReference>
<dbReference type="Gene3D" id="3.40.50.720">
    <property type="entry name" value="NAD(P)-binding Rossmann-like Domain"/>
    <property type="match status" value="1"/>
</dbReference>
<dbReference type="PRINTS" id="PR00080">
    <property type="entry name" value="SDRFAMILY"/>
</dbReference>
<evidence type="ECO:0000256" key="1">
    <source>
        <dbReference type="ARBA" id="ARBA00006484"/>
    </source>
</evidence>
<dbReference type="GO" id="GO:0008206">
    <property type="term" value="P:bile acid metabolic process"/>
    <property type="evidence" value="ECO:0007669"/>
    <property type="project" value="UniProtKB-ARBA"/>
</dbReference>
<feature type="domain" description="Ketoreductase" evidence="4">
    <location>
        <begin position="4"/>
        <end position="181"/>
    </location>
</feature>
<accession>A0A2T0LDX8</accession>